<evidence type="ECO:0000256" key="2">
    <source>
        <dbReference type="PROSITE-ProRule" id="PRU00169"/>
    </source>
</evidence>
<accession>A0A7C4QQM3</accession>
<feature type="domain" description="Response regulatory" evidence="3">
    <location>
        <begin position="19"/>
        <end position="133"/>
    </location>
</feature>
<dbReference type="InterPro" id="IPR050595">
    <property type="entry name" value="Bact_response_regulator"/>
</dbReference>
<protein>
    <submittedName>
        <fullName evidence="4">Response regulator</fullName>
    </submittedName>
</protein>
<keyword evidence="1 2" id="KW-0597">Phosphoprotein</keyword>
<name>A0A7C4QQM3_9PLAN</name>
<dbReference type="Pfam" id="PF00072">
    <property type="entry name" value="Response_reg"/>
    <property type="match status" value="1"/>
</dbReference>
<dbReference type="GO" id="GO:0000160">
    <property type="term" value="P:phosphorelay signal transduction system"/>
    <property type="evidence" value="ECO:0007669"/>
    <property type="project" value="InterPro"/>
</dbReference>
<dbReference type="PANTHER" id="PTHR44591:SF3">
    <property type="entry name" value="RESPONSE REGULATORY DOMAIN-CONTAINING PROTEIN"/>
    <property type="match status" value="1"/>
</dbReference>
<dbReference type="Gene3D" id="3.40.50.2300">
    <property type="match status" value="1"/>
</dbReference>
<evidence type="ECO:0000313" key="4">
    <source>
        <dbReference type="EMBL" id="HGT39026.1"/>
    </source>
</evidence>
<dbReference type="AlphaFoldDB" id="A0A7C4QQM3"/>
<dbReference type="InterPro" id="IPR001789">
    <property type="entry name" value="Sig_transdc_resp-reg_receiver"/>
</dbReference>
<organism evidence="4">
    <name type="scientific">Schlesneria paludicola</name>
    <dbReference type="NCBI Taxonomy" id="360056"/>
    <lineage>
        <taxon>Bacteria</taxon>
        <taxon>Pseudomonadati</taxon>
        <taxon>Planctomycetota</taxon>
        <taxon>Planctomycetia</taxon>
        <taxon>Planctomycetales</taxon>
        <taxon>Planctomycetaceae</taxon>
        <taxon>Schlesneria</taxon>
    </lineage>
</organism>
<evidence type="ECO:0000256" key="1">
    <source>
        <dbReference type="ARBA" id="ARBA00022553"/>
    </source>
</evidence>
<dbReference type="EMBL" id="DSVQ01000012">
    <property type="protein sequence ID" value="HGT39026.1"/>
    <property type="molecule type" value="Genomic_DNA"/>
</dbReference>
<comment type="caution">
    <text evidence="4">The sequence shown here is derived from an EMBL/GenBank/DDBJ whole genome shotgun (WGS) entry which is preliminary data.</text>
</comment>
<evidence type="ECO:0000259" key="3">
    <source>
        <dbReference type="PROSITE" id="PS50110"/>
    </source>
</evidence>
<dbReference type="SUPFAM" id="SSF52172">
    <property type="entry name" value="CheY-like"/>
    <property type="match status" value="1"/>
</dbReference>
<dbReference type="CDD" id="cd17574">
    <property type="entry name" value="REC_OmpR"/>
    <property type="match status" value="1"/>
</dbReference>
<gene>
    <name evidence="4" type="ORF">ENS64_07145</name>
</gene>
<dbReference type="SMART" id="SM00448">
    <property type="entry name" value="REC"/>
    <property type="match status" value="1"/>
</dbReference>
<proteinExistence type="predicted"/>
<dbReference type="PANTHER" id="PTHR44591">
    <property type="entry name" value="STRESS RESPONSE REGULATOR PROTEIN 1"/>
    <property type="match status" value="1"/>
</dbReference>
<dbReference type="InterPro" id="IPR011006">
    <property type="entry name" value="CheY-like_superfamily"/>
</dbReference>
<feature type="modified residue" description="4-aspartylphosphate" evidence="2">
    <location>
        <position position="68"/>
    </location>
</feature>
<reference evidence="4" key="1">
    <citation type="journal article" date="2020" name="mSystems">
        <title>Genome- and Community-Level Interaction Insights into Carbon Utilization and Element Cycling Functions of Hydrothermarchaeota in Hydrothermal Sediment.</title>
        <authorList>
            <person name="Zhou Z."/>
            <person name="Liu Y."/>
            <person name="Xu W."/>
            <person name="Pan J."/>
            <person name="Luo Z.H."/>
            <person name="Li M."/>
        </authorList>
    </citation>
    <scope>NUCLEOTIDE SEQUENCE [LARGE SCALE GENOMIC DNA]</scope>
    <source>
        <strain evidence="4">SpSt-508</strain>
    </source>
</reference>
<dbReference type="PROSITE" id="PS50110">
    <property type="entry name" value="RESPONSE_REGULATORY"/>
    <property type="match status" value="1"/>
</dbReference>
<sequence>MVAPERWANLGLVEVPINLVLVVEDDPDAAQFVKAALEAKHIGVRIAKDGGQAQASFQMLKPDFIIVDAILPGESGFEICERFKNLDDSVPVLFLTAIDMDDARDLATRVGADGYLTKPVTAETLVAKVQEVAEAVWRRRHLVDEDREHDHERIRFSCTCGKRFKVSATHRGKSLTCPQCGEPLIVPKRSAPA</sequence>